<reference evidence="2 3" key="1">
    <citation type="submission" date="2022-01" db="EMBL/GenBank/DDBJ databases">
        <authorList>
            <person name="Xiong W."/>
            <person name="Schranz E."/>
        </authorList>
    </citation>
    <scope>NUCLEOTIDE SEQUENCE [LARGE SCALE GENOMIC DNA]</scope>
</reference>
<protein>
    <submittedName>
        <fullName evidence="2">Uncharacterized protein</fullName>
    </submittedName>
</protein>
<accession>A0AAU9MY14</accession>
<proteinExistence type="predicted"/>
<sequence>MAEVCVDLREADAGPLTSDMQRQRCMCAAAGADDDGDCREERRRHRRRRWQGGTKLQQMVMEDLAVCIDEKEKGGGALNTSVSKTAASFSR</sequence>
<dbReference type="Proteomes" id="UP001157418">
    <property type="component" value="Unassembled WGS sequence"/>
</dbReference>
<name>A0AAU9MY14_9ASTR</name>
<gene>
    <name evidence="2" type="ORF">LVIROSA_LOCUS18009</name>
</gene>
<dbReference type="EMBL" id="CAKMRJ010003334">
    <property type="protein sequence ID" value="CAH1431285.1"/>
    <property type="molecule type" value="Genomic_DNA"/>
</dbReference>
<feature type="region of interest" description="Disordered" evidence="1">
    <location>
        <begin position="31"/>
        <end position="52"/>
    </location>
</feature>
<evidence type="ECO:0000313" key="2">
    <source>
        <dbReference type="EMBL" id="CAH1431285.1"/>
    </source>
</evidence>
<organism evidence="2 3">
    <name type="scientific">Lactuca virosa</name>
    <dbReference type="NCBI Taxonomy" id="75947"/>
    <lineage>
        <taxon>Eukaryota</taxon>
        <taxon>Viridiplantae</taxon>
        <taxon>Streptophyta</taxon>
        <taxon>Embryophyta</taxon>
        <taxon>Tracheophyta</taxon>
        <taxon>Spermatophyta</taxon>
        <taxon>Magnoliopsida</taxon>
        <taxon>eudicotyledons</taxon>
        <taxon>Gunneridae</taxon>
        <taxon>Pentapetalae</taxon>
        <taxon>asterids</taxon>
        <taxon>campanulids</taxon>
        <taxon>Asterales</taxon>
        <taxon>Asteraceae</taxon>
        <taxon>Cichorioideae</taxon>
        <taxon>Cichorieae</taxon>
        <taxon>Lactucinae</taxon>
        <taxon>Lactuca</taxon>
    </lineage>
</organism>
<evidence type="ECO:0000313" key="3">
    <source>
        <dbReference type="Proteomes" id="UP001157418"/>
    </source>
</evidence>
<evidence type="ECO:0000256" key="1">
    <source>
        <dbReference type="SAM" id="MobiDB-lite"/>
    </source>
</evidence>
<comment type="caution">
    <text evidence="2">The sequence shown here is derived from an EMBL/GenBank/DDBJ whole genome shotgun (WGS) entry which is preliminary data.</text>
</comment>
<keyword evidence="3" id="KW-1185">Reference proteome</keyword>
<dbReference type="AlphaFoldDB" id="A0AAU9MY14"/>